<dbReference type="EMBL" id="JNBR01002864">
    <property type="protein sequence ID" value="OQR80880.1"/>
    <property type="molecule type" value="Genomic_DNA"/>
</dbReference>
<dbReference type="AlphaFoldDB" id="A0A1V9Y583"/>
<comment type="caution">
    <text evidence="1">The sequence shown here is derived from an EMBL/GenBank/DDBJ whole genome shotgun (WGS) entry which is preliminary data.</text>
</comment>
<gene>
    <name evidence="1" type="ORF">ACHHYP_17092</name>
</gene>
<dbReference type="Proteomes" id="UP000243579">
    <property type="component" value="Unassembled WGS sequence"/>
</dbReference>
<name>A0A1V9Y583_ACHHY</name>
<dbReference type="PANTHER" id="PTHR35213:SF3">
    <property type="entry name" value="MYB-LIKE DOMAIN-CONTAINING PROTEIN"/>
    <property type="match status" value="1"/>
</dbReference>
<keyword evidence="2" id="KW-1185">Reference proteome</keyword>
<sequence length="141" mass="16778">MKTYVNYGRWTATEEQYLSHLIACFSRGILEENVSDTTLRQFLAAQLYCDPMRITKRLRKGRTLVNHYILANYNRMTYKRAGDYTHEDVYRLNNLKQTRVVFEASLRTKWFKTRRCGYLSMAELMTTDTDDARDMDTTFVN</sequence>
<dbReference type="OrthoDB" id="206107at2759"/>
<reference evidence="1 2" key="1">
    <citation type="journal article" date="2014" name="Genome Biol. Evol.">
        <title>The secreted proteins of Achlya hypogyna and Thraustotheca clavata identify the ancestral oomycete secretome and reveal gene acquisitions by horizontal gene transfer.</title>
        <authorList>
            <person name="Misner I."/>
            <person name="Blouin N."/>
            <person name="Leonard G."/>
            <person name="Richards T.A."/>
            <person name="Lane C.E."/>
        </authorList>
    </citation>
    <scope>NUCLEOTIDE SEQUENCE [LARGE SCALE GENOMIC DNA]</scope>
    <source>
        <strain evidence="1 2">ATCC 48635</strain>
    </source>
</reference>
<dbReference type="PANTHER" id="PTHR35213">
    <property type="entry name" value="RING-TYPE DOMAIN-CONTAINING PROTEIN-RELATED"/>
    <property type="match status" value="1"/>
</dbReference>
<evidence type="ECO:0000313" key="2">
    <source>
        <dbReference type="Proteomes" id="UP000243579"/>
    </source>
</evidence>
<evidence type="ECO:0000313" key="1">
    <source>
        <dbReference type="EMBL" id="OQR80880.1"/>
    </source>
</evidence>
<protein>
    <submittedName>
        <fullName evidence="1">Uncharacterized protein</fullName>
    </submittedName>
</protein>
<organism evidence="1 2">
    <name type="scientific">Achlya hypogyna</name>
    <name type="common">Oomycete</name>
    <name type="synonym">Protoachlya hypogyna</name>
    <dbReference type="NCBI Taxonomy" id="1202772"/>
    <lineage>
        <taxon>Eukaryota</taxon>
        <taxon>Sar</taxon>
        <taxon>Stramenopiles</taxon>
        <taxon>Oomycota</taxon>
        <taxon>Saprolegniomycetes</taxon>
        <taxon>Saprolegniales</taxon>
        <taxon>Achlyaceae</taxon>
        <taxon>Achlya</taxon>
    </lineage>
</organism>
<proteinExistence type="predicted"/>
<accession>A0A1V9Y583</accession>